<feature type="chain" id="PRO_5006405026" description="N-acetylmuramoyl-L-alanine amidase" evidence="1">
    <location>
        <begin position="32"/>
        <end position="305"/>
    </location>
</feature>
<dbReference type="Gene3D" id="2.30.30.40">
    <property type="entry name" value="SH3 Domains"/>
    <property type="match status" value="1"/>
</dbReference>
<reference evidence="4 5" key="1">
    <citation type="journal article" date="2015" name="Genome Announc.">
        <title>Expanding the biotechnology potential of lactobacilli through comparative genomics of 213 strains and associated genera.</title>
        <authorList>
            <person name="Sun Z."/>
            <person name="Harris H.M."/>
            <person name="McCann A."/>
            <person name="Guo C."/>
            <person name="Argimon S."/>
            <person name="Zhang W."/>
            <person name="Yang X."/>
            <person name="Jeffery I.B."/>
            <person name="Cooney J.C."/>
            <person name="Kagawa T.F."/>
            <person name="Liu W."/>
            <person name="Song Y."/>
            <person name="Salvetti E."/>
            <person name="Wrobel A."/>
            <person name="Rasinkangas P."/>
            <person name="Parkhill J."/>
            <person name="Rea M.C."/>
            <person name="O'Sullivan O."/>
            <person name="Ritari J."/>
            <person name="Douillard F.P."/>
            <person name="Paul Ross R."/>
            <person name="Yang R."/>
            <person name="Briner A.E."/>
            <person name="Felis G.E."/>
            <person name="de Vos W.M."/>
            <person name="Barrangou R."/>
            <person name="Klaenhammer T.R."/>
            <person name="Caufield P.W."/>
            <person name="Cui Y."/>
            <person name="Zhang H."/>
            <person name="O'Toole P.W."/>
        </authorList>
    </citation>
    <scope>NUCLEOTIDE SEQUENCE [LARGE SCALE GENOMIC DNA]</scope>
    <source>
        <strain evidence="4 5">DSM 20003</strain>
    </source>
</reference>
<dbReference type="RefSeq" id="WP_057903318.1">
    <property type="nucleotide sequence ID" value="NZ_AZDA01000003.1"/>
</dbReference>
<proteinExistence type="predicted"/>
<sequence>MTKTKSIKTGAVALAAAFLAAPVVLSVPAHAYTIDYTYAFGAGQGSTLKANNLYIILHDVGTESGAAANANYFDNNWSVSQTYTQFTVGDGGKVYQIGEPGYQAWGAGAYANANAPVQIELGHAQTYAQFKQDYAAYVKLAHDMAVKFGVPLRFNDINGGIITHQFVSDNIWGDHQDPTAYLAKWGVSTAMLGHDVVTGVSSLGGTTSTAPKGVITSAVKPTTSAGLTAETGSFTNGDQQIQAHYSPSLSGQKAGQLPANCTVHYDGYINADGYCWVHYTSYSGDSIYLPVHPTGSANNVWGTFK</sequence>
<accession>A0A0R1HA02</accession>
<dbReference type="GO" id="GO:0008745">
    <property type="term" value="F:N-acetylmuramoyl-L-alanine amidase activity"/>
    <property type="evidence" value="ECO:0007669"/>
    <property type="project" value="InterPro"/>
</dbReference>
<dbReference type="EMBL" id="AZDA01000003">
    <property type="protein sequence ID" value="KRK40884.1"/>
    <property type="molecule type" value="Genomic_DNA"/>
</dbReference>
<protein>
    <recommendedName>
        <fullName evidence="6">N-acetylmuramoyl-L-alanine amidase</fullName>
    </recommendedName>
</protein>
<dbReference type="AlphaFoldDB" id="A0A0R1HA02"/>
<evidence type="ECO:0000313" key="4">
    <source>
        <dbReference type="EMBL" id="KRK40884.1"/>
    </source>
</evidence>
<organism evidence="4 5">
    <name type="scientific">Loigolactobacillus bifermentans DSM 20003</name>
    <dbReference type="NCBI Taxonomy" id="1423726"/>
    <lineage>
        <taxon>Bacteria</taxon>
        <taxon>Bacillati</taxon>
        <taxon>Bacillota</taxon>
        <taxon>Bacilli</taxon>
        <taxon>Lactobacillales</taxon>
        <taxon>Lactobacillaceae</taxon>
        <taxon>Loigolactobacillus</taxon>
    </lineage>
</organism>
<name>A0A0R1HA02_9LACO</name>
<keyword evidence="5" id="KW-1185">Reference proteome</keyword>
<dbReference type="Pfam" id="PF08460">
    <property type="entry name" value="SH3_5"/>
    <property type="match status" value="1"/>
</dbReference>
<dbReference type="InterPro" id="IPR036505">
    <property type="entry name" value="Amidase/PGRP_sf"/>
</dbReference>
<dbReference type="SUPFAM" id="SSF55846">
    <property type="entry name" value="N-acetylmuramoyl-L-alanine amidase-like"/>
    <property type="match status" value="1"/>
</dbReference>
<dbReference type="InterPro" id="IPR002502">
    <property type="entry name" value="Amidase_domain"/>
</dbReference>
<evidence type="ECO:0000259" key="2">
    <source>
        <dbReference type="SMART" id="SM00287"/>
    </source>
</evidence>
<dbReference type="SMART" id="SM00287">
    <property type="entry name" value="SH3b"/>
    <property type="match status" value="1"/>
</dbReference>
<dbReference type="PATRIC" id="fig|1423726.3.peg.2745"/>
<keyword evidence="1" id="KW-0732">Signal</keyword>
<dbReference type="OrthoDB" id="9816557at2"/>
<feature type="domain" description="N-acetylmuramoyl-L-alanine amidase" evidence="3">
    <location>
        <begin position="40"/>
        <end position="179"/>
    </location>
</feature>
<dbReference type="Pfam" id="PF01510">
    <property type="entry name" value="Amidase_2"/>
    <property type="match status" value="1"/>
</dbReference>
<evidence type="ECO:0008006" key="6">
    <source>
        <dbReference type="Google" id="ProtNLM"/>
    </source>
</evidence>
<dbReference type="STRING" id="1423726.FC07_GL002637"/>
<comment type="caution">
    <text evidence="4">The sequence shown here is derived from an EMBL/GenBank/DDBJ whole genome shotgun (WGS) entry which is preliminary data.</text>
</comment>
<dbReference type="CDD" id="cd06583">
    <property type="entry name" value="PGRP"/>
    <property type="match status" value="1"/>
</dbReference>
<evidence type="ECO:0000313" key="5">
    <source>
        <dbReference type="Proteomes" id="UP000051461"/>
    </source>
</evidence>
<dbReference type="GO" id="GO:0009253">
    <property type="term" value="P:peptidoglycan catabolic process"/>
    <property type="evidence" value="ECO:0007669"/>
    <property type="project" value="InterPro"/>
</dbReference>
<gene>
    <name evidence="4" type="ORF">FC07_GL002637</name>
</gene>
<feature type="signal peptide" evidence="1">
    <location>
        <begin position="1"/>
        <end position="31"/>
    </location>
</feature>
<dbReference type="SMART" id="SM00644">
    <property type="entry name" value="Ami_2"/>
    <property type="match status" value="1"/>
</dbReference>
<evidence type="ECO:0000256" key="1">
    <source>
        <dbReference type="SAM" id="SignalP"/>
    </source>
</evidence>
<evidence type="ECO:0000259" key="3">
    <source>
        <dbReference type="SMART" id="SM00644"/>
    </source>
</evidence>
<feature type="domain" description="SH3b" evidence="2">
    <location>
        <begin position="229"/>
        <end position="298"/>
    </location>
</feature>
<dbReference type="Gene3D" id="3.40.80.10">
    <property type="entry name" value="Peptidoglycan recognition protein-like"/>
    <property type="match status" value="1"/>
</dbReference>
<dbReference type="Proteomes" id="UP000051461">
    <property type="component" value="Unassembled WGS sequence"/>
</dbReference>
<dbReference type="InterPro" id="IPR003646">
    <property type="entry name" value="SH3-like_bac-type"/>
</dbReference>